<keyword evidence="6" id="KW-0597">Phosphoprotein</keyword>
<feature type="domain" description="HAMP" evidence="17">
    <location>
        <begin position="172"/>
        <end position="224"/>
    </location>
</feature>
<feature type="transmembrane region" description="Helical" evidence="15">
    <location>
        <begin position="153"/>
        <end position="174"/>
    </location>
</feature>
<dbReference type="GO" id="GO:0000155">
    <property type="term" value="F:phosphorelay sensor kinase activity"/>
    <property type="evidence" value="ECO:0007669"/>
    <property type="project" value="InterPro"/>
</dbReference>
<keyword evidence="11 18" id="KW-0067">ATP-binding</keyword>
<dbReference type="SUPFAM" id="SSF47384">
    <property type="entry name" value="Homodimeric domain of signal transducing histidine kinase"/>
    <property type="match status" value="1"/>
</dbReference>
<evidence type="ECO:0000256" key="9">
    <source>
        <dbReference type="ARBA" id="ARBA00022741"/>
    </source>
</evidence>
<proteinExistence type="predicted"/>
<keyword evidence="7" id="KW-0808">Transferase</keyword>
<dbReference type="PANTHER" id="PTHR44936">
    <property type="entry name" value="SENSOR PROTEIN CREC"/>
    <property type="match status" value="1"/>
</dbReference>
<keyword evidence="14 15" id="KW-0472">Membrane</keyword>
<evidence type="ECO:0000256" key="4">
    <source>
        <dbReference type="ARBA" id="ARBA00022475"/>
    </source>
</evidence>
<dbReference type="GO" id="GO:0005524">
    <property type="term" value="F:ATP binding"/>
    <property type="evidence" value="ECO:0007669"/>
    <property type="project" value="UniProtKB-KW"/>
</dbReference>
<protein>
    <recommendedName>
        <fullName evidence="3">histidine kinase</fullName>
        <ecNumber evidence="3">2.7.13.3</ecNumber>
    </recommendedName>
</protein>
<accession>A0AA41ZBZ2</accession>
<dbReference type="RefSeq" id="WP_265269749.1">
    <property type="nucleotide sequence ID" value="NZ_JANFAU010000004.1"/>
</dbReference>
<comment type="catalytic activity">
    <reaction evidence="1">
        <text>ATP + protein L-histidine = ADP + protein N-phospho-L-histidine.</text>
        <dbReference type="EC" id="2.7.13.3"/>
    </reaction>
</comment>
<keyword evidence="4" id="KW-1003">Cell membrane</keyword>
<evidence type="ECO:0000256" key="6">
    <source>
        <dbReference type="ARBA" id="ARBA00022553"/>
    </source>
</evidence>
<dbReference type="PRINTS" id="PR00344">
    <property type="entry name" value="BCTRLSENSOR"/>
</dbReference>
<keyword evidence="9" id="KW-0547">Nucleotide-binding</keyword>
<evidence type="ECO:0000313" key="19">
    <source>
        <dbReference type="Proteomes" id="UP001165565"/>
    </source>
</evidence>
<dbReference type="CDD" id="cd00075">
    <property type="entry name" value="HATPase"/>
    <property type="match status" value="1"/>
</dbReference>
<dbReference type="PANTHER" id="PTHR44936:SF5">
    <property type="entry name" value="SENSOR HISTIDINE KINASE ENVZ"/>
    <property type="match status" value="1"/>
</dbReference>
<dbReference type="Gene3D" id="1.10.287.130">
    <property type="match status" value="1"/>
</dbReference>
<evidence type="ECO:0000256" key="13">
    <source>
        <dbReference type="ARBA" id="ARBA00023012"/>
    </source>
</evidence>
<sequence>MSTVADPRASRSIAAPIVVLVLGAVVLTAVVLFVVTFNGPPPKDPPRGIASIAYAMRTGRQPGDPGPPLRIYTADRPPVSLGRERPDADAARRLAAALNVPAQDVVALIFRTPPGIPSAFIGGFAFGWRTPAGWRIVEGRPGPRFSNWHSRTLVAMLITIALLAIPAWWIALAISRPLRRLADAADQARAGAARPVFPARGPAEVRALTTAVADMHDRLARHAEQRTAMLAAIAHDMGTPLSRLAFWIEQLPEEARNRAVADIDEMRAMISDTLGFARDEAGERDASLVELGSLLDSVVEDMSVGGAAVSLSPGSRAVVRGDPRALRRMLTNLIGNAIRYGGAARVNWTTEETTATIRIEDDGPGIDPAQAERLFDPFVRGDPSRNRATGGTGLGLAIARAIVARHEGQVSLANRDSGGAIATVNLPLALGR</sequence>
<evidence type="ECO:0000256" key="3">
    <source>
        <dbReference type="ARBA" id="ARBA00012438"/>
    </source>
</evidence>
<keyword evidence="19" id="KW-1185">Reference proteome</keyword>
<dbReference type="Pfam" id="PF00672">
    <property type="entry name" value="HAMP"/>
    <property type="match status" value="1"/>
</dbReference>
<dbReference type="SMART" id="SM00304">
    <property type="entry name" value="HAMP"/>
    <property type="match status" value="1"/>
</dbReference>
<organism evidence="18 19">
    <name type="scientific">Sphingomonas lycopersici</name>
    <dbReference type="NCBI Taxonomy" id="2951807"/>
    <lineage>
        <taxon>Bacteria</taxon>
        <taxon>Pseudomonadati</taxon>
        <taxon>Pseudomonadota</taxon>
        <taxon>Alphaproteobacteria</taxon>
        <taxon>Sphingomonadales</taxon>
        <taxon>Sphingomonadaceae</taxon>
        <taxon>Sphingomonas</taxon>
    </lineage>
</organism>
<keyword evidence="12 15" id="KW-1133">Transmembrane helix</keyword>
<dbReference type="SMART" id="SM00388">
    <property type="entry name" value="HisKA"/>
    <property type="match status" value="1"/>
</dbReference>
<comment type="caution">
    <text evidence="18">The sequence shown here is derived from an EMBL/GenBank/DDBJ whole genome shotgun (WGS) entry which is preliminary data.</text>
</comment>
<keyword evidence="13" id="KW-0902">Two-component regulatory system</keyword>
<dbReference type="InterPro" id="IPR036890">
    <property type="entry name" value="HATPase_C_sf"/>
</dbReference>
<dbReference type="SMART" id="SM00387">
    <property type="entry name" value="HATPase_c"/>
    <property type="match status" value="1"/>
</dbReference>
<evidence type="ECO:0000256" key="11">
    <source>
        <dbReference type="ARBA" id="ARBA00022840"/>
    </source>
</evidence>
<evidence type="ECO:0000256" key="15">
    <source>
        <dbReference type="SAM" id="Phobius"/>
    </source>
</evidence>
<dbReference type="Pfam" id="PF02518">
    <property type="entry name" value="HATPase_c"/>
    <property type="match status" value="1"/>
</dbReference>
<dbReference type="SUPFAM" id="SSF55874">
    <property type="entry name" value="ATPase domain of HSP90 chaperone/DNA topoisomerase II/histidine kinase"/>
    <property type="match status" value="1"/>
</dbReference>
<dbReference type="PROSITE" id="PS50885">
    <property type="entry name" value="HAMP"/>
    <property type="match status" value="1"/>
</dbReference>
<name>A0AA41ZBZ2_9SPHN</name>
<evidence type="ECO:0000256" key="2">
    <source>
        <dbReference type="ARBA" id="ARBA00004429"/>
    </source>
</evidence>
<feature type="domain" description="Histidine kinase" evidence="16">
    <location>
        <begin position="232"/>
        <end position="430"/>
    </location>
</feature>
<dbReference type="Proteomes" id="UP001165565">
    <property type="component" value="Unassembled WGS sequence"/>
</dbReference>
<evidence type="ECO:0000256" key="1">
    <source>
        <dbReference type="ARBA" id="ARBA00000085"/>
    </source>
</evidence>
<keyword evidence="5" id="KW-0997">Cell inner membrane</keyword>
<evidence type="ECO:0000256" key="5">
    <source>
        <dbReference type="ARBA" id="ARBA00022519"/>
    </source>
</evidence>
<evidence type="ECO:0000256" key="12">
    <source>
        <dbReference type="ARBA" id="ARBA00022989"/>
    </source>
</evidence>
<evidence type="ECO:0000256" key="7">
    <source>
        <dbReference type="ARBA" id="ARBA00022679"/>
    </source>
</evidence>
<comment type="subcellular location">
    <subcellularLocation>
        <location evidence="2">Cell inner membrane</location>
        <topology evidence="2">Multi-pass membrane protein</topology>
    </subcellularLocation>
</comment>
<evidence type="ECO:0000259" key="17">
    <source>
        <dbReference type="PROSITE" id="PS50885"/>
    </source>
</evidence>
<dbReference type="Pfam" id="PF00512">
    <property type="entry name" value="HisKA"/>
    <property type="match status" value="1"/>
</dbReference>
<dbReference type="GO" id="GO:0005886">
    <property type="term" value="C:plasma membrane"/>
    <property type="evidence" value="ECO:0007669"/>
    <property type="project" value="UniProtKB-SubCell"/>
</dbReference>
<dbReference type="Gene3D" id="3.30.565.10">
    <property type="entry name" value="Histidine kinase-like ATPase, C-terminal domain"/>
    <property type="match status" value="1"/>
</dbReference>
<dbReference type="InterPro" id="IPR050980">
    <property type="entry name" value="2C_sensor_his_kinase"/>
</dbReference>
<dbReference type="InterPro" id="IPR003594">
    <property type="entry name" value="HATPase_dom"/>
</dbReference>
<dbReference type="InterPro" id="IPR003660">
    <property type="entry name" value="HAMP_dom"/>
</dbReference>
<evidence type="ECO:0000259" key="16">
    <source>
        <dbReference type="PROSITE" id="PS50109"/>
    </source>
</evidence>
<dbReference type="EC" id="2.7.13.3" evidence="3"/>
<keyword evidence="10" id="KW-0418">Kinase</keyword>
<evidence type="ECO:0000256" key="8">
    <source>
        <dbReference type="ARBA" id="ARBA00022692"/>
    </source>
</evidence>
<dbReference type="InterPro" id="IPR003661">
    <property type="entry name" value="HisK_dim/P_dom"/>
</dbReference>
<keyword evidence="8 15" id="KW-0812">Transmembrane</keyword>
<dbReference type="InterPro" id="IPR004358">
    <property type="entry name" value="Sig_transdc_His_kin-like_C"/>
</dbReference>
<dbReference type="PROSITE" id="PS50109">
    <property type="entry name" value="HIS_KIN"/>
    <property type="match status" value="1"/>
</dbReference>
<dbReference type="AlphaFoldDB" id="A0AA41ZBZ2"/>
<dbReference type="InterPro" id="IPR005467">
    <property type="entry name" value="His_kinase_dom"/>
</dbReference>
<dbReference type="InterPro" id="IPR036097">
    <property type="entry name" value="HisK_dim/P_sf"/>
</dbReference>
<dbReference type="EMBL" id="JANFAV010000012">
    <property type="protein sequence ID" value="MCW6536326.1"/>
    <property type="molecule type" value="Genomic_DNA"/>
</dbReference>
<evidence type="ECO:0000256" key="10">
    <source>
        <dbReference type="ARBA" id="ARBA00022777"/>
    </source>
</evidence>
<gene>
    <name evidence="18" type="ORF">NEE01_16225</name>
</gene>
<evidence type="ECO:0000313" key="18">
    <source>
        <dbReference type="EMBL" id="MCW6536326.1"/>
    </source>
</evidence>
<feature type="transmembrane region" description="Helical" evidence="15">
    <location>
        <begin position="12"/>
        <end position="37"/>
    </location>
</feature>
<evidence type="ECO:0000256" key="14">
    <source>
        <dbReference type="ARBA" id="ARBA00023136"/>
    </source>
</evidence>
<reference evidence="18" key="1">
    <citation type="submission" date="2022-06" db="EMBL/GenBank/DDBJ databases">
        <title>Sphingomonas sp. nov. isolated from rhizosphere soil of tomato.</title>
        <authorList>
            <person name="Dong H."/>
            <person name="Gao R."/>
        </authorList>
    </citation>
    <scope>NUCLEOTIDE SEQUENCE</scope>
    <source>
        <strain evidence="18">MMSM24</strain>
    </source>
</reference>
<dbReference type="CDD" id="cd00082">
    <property type="entry name" value="HisKA"/>
    <property type="match status" value="1"/>
</dbReference>